<sequence>MQSMQRWLKPARMLAATCRSETLHEAICIAQRSTRLSSALNECPSIRRTPCGLESSTTIARREFASNATTPQHQLFNDSMDVSSPCKVTAVLHTPTHVHVAKGVMERLKVQVLCADARESSPESYILHRGTAGSIEFTEIPEISNITETVGVGNITHKLEMEVPERFCSADISSEGGDVEVSAIKEGALTVYSGQRMFPLTFQMPESGLALKERRWHASRKGGDVSLGSISASELEVYTCGGSLHGQSLVAGDVDIETGGGAVDVRKLMGTHVHLSTEDDEPASKACGAVSIGAVYADSLHLVTGGKDALIQELNTKAAYVVAPGGAGITVESLAGTCVLSAGAAASDRAAGMARSCGIEAHLSGRIGHVMLLSHGGPVKIYLPHSAEQALTVLMRPVGSPALEELLSSSSQEGLMARLGQWQRLSSFGNDSSPIWTTLDSQGVASLIEPLQSFKGLDCCQHLIGDEEGEHSLVSGVEEHESLQRDHGLVLLDAAGGEVSVLQQSWTEMMAAKIGGPGVAIRPSKDL</sequence>
<protein>
    <recommendedName>
        <fullName evidence="3">Adhesin domain-containing protein</fullName>
    </recommendedName>
</protein>
<name>A0AAV1IK84_9CHLO</name>
<dbReference type="PANTHER" id="PTHR34094:SF1">
    <property type="entry name" value="PROTEIN FAM185A"/>
    <property type="match status" value="1"/>
</dbReference>
<dbReference type="EMBL" id="CAUYUE010000016">
    <property type="protein sequence ID" value="CAK0787087.1"/>
    <property type="molecule type" value="Genomic_DNA"/>
</dbReference>
<organism evidence="1 2">
    <name type="scientific">Coccomyxa viridis</name>
    <dbReference type="NCBI Taxonomy" id="1274662"/>
    <lineage>
        <taxon>Eukaryota</taxon>
        <taxon>Viridiplantae</taxon>
        <taxon>Chlorophyta</taxon>
        <taxon>core chlorophytes</taxon>
        <taxon>Trebouxiophyceae</taxon>
        <taxon>Trebouxiophyceae incertae sedis</taxon>
        <taxon>Coccomyxaceae</taxon>
        <taxon>Coccomyxa</taxon>
    </lineage>
</organism>
<comment type="caution">
    <text evidence="1">The sequence shown here is derived from an EMBL/GenBank/DDBJ whole genome shotgun (WGS) entry which is preliminary data.</text>
</comment>
<accession>A0AAV1IK84</accession>
<keyword evidence="2" id="KW-1185">Reference proteome</keyword>
<evidence type="ECO:0000313" key="2">
    <source>
        <dbReference type="Proteomes" id="UP001314263"/>
    </source>
</evidence>
<evidence type="ECO:0000313" key="1">
    <source>
        <dbReference type="EMBL" id="CAK0787087.1"/>
    </source>
</evidence>
<reference evidence="1 2" key="1">
    <citation type="submission" date="2023-10" db="EMBL/GenBank/DDBJ databases">
        <authorList>
            <person name="Maclean D."/>
            <person name="Macfadyen A."/>
        </authorList>
    </citation>
    <scope>NUCLEOTIDE SEQUENCE [LARGE SCALE GENOMIC DNA]</scope>
</reference>
<proteinExistence type="predicted"/>
<dbReference type="AlphaFoldDB" id="A0AAV1IK84"/>
<gene>
    <name evidence="1" type="ORF">CVIRNUC_010303</name>
</gene>
<evidence type="ECO:0008006" key="3">
    <source>
        <dbReference type="Google" id="ProtNLM"/>
    </source>
</evidence>
<dbReference type="PANTHER" id="PTHR34094">
    <property type="match status" value="1"/>
</dbReference>
<dbReference type="Proteomes" id="UP001314263">
    <property type="component" value="Unassembled WGS sequence"/>
</dbReference>